<evidence type="ECO:0000256" key="2">
    <source>
        <dbReference type="ARBA" id="ARBA00022801"/>
    </source>
</evidence>
<sequence length="186" mass="20769">PKRDGSSQTYYCTAFPVASALASTWNTELVENVGKAMGNEVLEYGVDVLLSPALNIHRNPLCGRNFEYYSEDPLVTGKIAAAMVRGVQSNGVGTSVKHFAANNQETNRMGNDARVSPRALREIYLKGFEIAVKEANPWTIMSSYNQINGTYASENRDILWKYASNEIRPWTSRQWRVPIFVLLCGN</sequence>
<dbReference type="SUPFAM" id="SSF51445">
    <property type="entry name" value="(Trans)glycosidases"/>
    <property type="match status" value="1"/>
</dbReference>
<dbReference type="AlphaFoldDB" id="A0A5J4Q545"/>
<dbReference type="GO" id="GO:0004553">
    <property type="term" value="F:hydrolase activity, hydrolyzing O-glycosyl compounds"/>
    <property type="evidence" value="ECO:0007669"/>
    <property type="project" value="InterPro"/>
</dbReference>
<evidence type="ECO:0000313" key="4">
    <source>
        <dbReference type="EMBL" id="KAA6315901.1"/>
    </source>
</evidence>
<dbReference type="EMBL" id="SNRY01005079">
    <property type="protein sequence ID" value="KAA6315901.1"/>
    <property type="molecule type" value="Genomic_DNA"/>
</dbReference>
<comment type="similarity">
    <text evidence="1">Belongs to the glycosyl hydrolase 3 family.</text>
</comment>
<dbReference type="PANTHER" id="PTHR42715">
    <property type="entry name" value="BETA-GLUCOSIDASE"/>
    <property type="match status" value="1"/>
</dbReference>
<feature type="non-terminal residue" evidence="4">
    <location>
        <position position="1"/>
    </location>
</feature>
<dbReference type="InterPro" id="IPR050288">
    <property type="entry name" value="Cellulose_deg_GH3"/>
</dbReference>
<dbReference type="GO" id="GO:0005975">
    <property type="term" value="P:carbohydrate metabolic process"/>
    <property type="evidence" value="ECO:0007669"/>
    <property type="project" value="InterPro"/>
</dbReference>
<dbReference type="PANTHER" id="PTHR42715:SF10">
    <property type="entry name" value="BETA-GLUCOSIDASE"/>
    <property type="match status" value="1"/>
</dbReference>
<keyword evidence="4" id="KW-0326">Glycosidase</keyword>
<protein>
    <submittedName>
        <fullName evidence="4">Exo-alpha-(1-&gt;6)-L-arabinopyranosidase</fullName>
        <ecNumber evidence="4">3.2.1.-</ecNumber>
    </submittedName>
</protein>
<organism evidence="4">
    <name type="scientific">termite gut metagenome</name>
    <dbReference type="NCBI Taxonomy" id="433724"/>
    <lineage>
        <taxon>unclassified sequences</taxon>
        <taxon>metagenomes</taxon>
        <taxon>organismal metagenomes</taxon>
    </lineage>
</organism>
<keyword evidence="2 4" id="KW-0378">Hydrolase</keyword>
<dbReference type="PRINTS" id="PR00133">
    <property type="entry name" value="GLHYDRLASE3"/>
</dbReference>
<gene>
    <name evidence="4" type="ORF">EZS27_033714</name>
</gene>
<dbReference type="InterPro" id="IPR017853">
    <property type="entry name" value="GH"/>
</dbReference>
<evidence type="ECO:0000259" key="3">
    <source>
        <dbReference type="Pfam" id="PF00933"/>
    </source>
</evidence>
<comment type="caution">
    <text evidence="4">The sequence shown here is derived from an EMBL/GenBank/DDBJ whole genome shotgun (WGS) entry which is preliminary data.</text>
</comment>
<proteinExistence type="inferred from homology"/>
<dbReference type="Gene3D" id="3.20.20.300">
    <property type="entry name" value="Glycoside hydrolase, family 3, N-terminal domain"/>
    <property type="match status" value="1"/>
</dbReference>
<dbReference type="InterPro" id="IPR001764">
    <property type="entry name" value="Glyco_hydro_3_N"/>
</dbReference>
<dbReference type="Pfam" id="PF00933">
    <property type="entry name" value="Glyco_hydro_3"/>
    <property type="match status" value="1"/>
</dbReference>
<evidence type="ECO:0000256" key="1">
    <source>
        <dbReference type="ARBA" id="ARBA00005336"/>
    </source>
</evidence>
<feature type="domain" description="Glycoside hydrolase family 3 N-terminal" evidence="3">
    <location>
        <begin position="12"/>
        <end position="159"/>
    </location>
</feature>
<dbReference type="InterPro" id="IPR036962">
    <property type="entry name" value="Glyco_hydro_3_N_sf"/>
</dbReference>
<name>A0A5J4Q545_9ZZZZ</name>
<accession>A0A5J4Q545</accession>
<dbReference type="EC" id="3.2.1.-" evidence="4"/>
<reference evidence="4" key="1">
    <citation type="submission" date="2019-03" db="EMBL/GenBank/DDBJ databases">
        <title>Single cell metagenomics reveals metabolic interactions within the superorganism composed of flagellate Streblomastix strix and complex community of Bacteroidetes bacteria on its surface.</title>
        <authorList>
            <person name="Treitli S.C."/>
            <person name="Kolisko M."/>
            <person name="Husnik F."/>
            <person name="Keeling P."/>
            <person name="Hampl V."/>
        </authorList>
    </citation>
    <scope>NUCLEOTIDE SEQUENCE</scope>
    <source>
        <strain evidence="4">STM</strain>
    </source>
</reference>